<dbReference type="AlphaFoldDB" id="A0A9P7FCN5"/>
<accession>A0A9P7FCN5</accession>
<dbReference type="RefSeq" id="XP_041296414.1">
    <property type="nucleotide sequence ID" value="XM_041428704.1"/>
</dbReference>
<dbReference type="EMBL" id="JABBWM010000010">
    <property type="protein sequence ID" value="KAG2114301.1"/>
    <property type="molecule type" value="Genomic_DNA"/>
</dbReference>
<evidence type="ECO:0000256" key="1">
    <source>
        <dbReference type="SAM" id="MobiDB-lite"/>
    </source>
</evidence>
<feature type="region of interest" description="Disordered" evidence="1">
    <location>
        <begin position="1"/>
        <end position="20"/>
    </location>
</feature>
<organism evidence="2 3">
    <name type="scientific">Suillus discolor</name>
    <dbReference type="NCBI Taxonomy" id="1912936"/>
    <lineage>
        <taxon>Eukaryota</taxon>
        <taxon>Fungi</taxon>
        <taxon>Dikarya</taxon>
        <taxon>Basidiomycota</taxon>
        <taxon>Agaricomycotina</taxon>
        <taxon>Agaricomycetes</taxon>
        <taxon>Agaricomycetidae</taxon>
        <taxon>Boletales</taxon>
        <taxon>Suillineae</taxon>
        <taxon>Suillaceae</taxon>
        <taxon>Suillus</taxon>
    </lineage>
</organism>
<reference evidence="2" key="1">
    <citation type="journal article" date="2020" name="New Phytol.">
        <title>Comparative genomics reveals dynamic genome evolution in host specialist ectomycorrhizal fungi.</title>
        <authorList>
            <person name="Lofgren L.A."/>
            <person name="Nguyen N.H."/>
            <person name="Vilgalys R."/>
            <person name="Ruytinx J."/>
            <person name="Liao H.L."/>
            <person name="Branco S."/>
            <person name="Kuo A."/>
            <person name="LaButti K."/>
            <person name="Lipzen A."/>
            <person name="Andreopoulos W."/>
            <person name="Pangilinan J."/>
            <person name="Riley R."/>
            <person name="Hundley H."/>
            <person name="Na H."/>
            <person name="Barry K."/>
            <person name="Grigoriev I.V."/>
            <person name="Stajich J.E."/>
            <person name="Kennedy P.G."/>
        </authorList>
    </citation>
    <scope>NUCLEOTIDE SEQUENCE</scope>
    <source>
        <strain evidence="2">FC423</strain>
    </source>
</reference>
<dbReference type="GeneID" id="64690963"/>
<gene>
    <name evidence="2" type="ORF">F5147DRAFT_22608</name>
</gene>
<proteinExistence type="predicted"/>
<keyword evidence="3" id="KW-1185">Reference proteome</keyword>
<sequence length="183" mass="20370">MGHAISIRRAETGSSKHRRSIRHWRESKYTETPNKVATPAPIARRFLIGVITTPGLYVVTGTDCKRPKVWLYRLRLSRDSRLQARTPATAPGHLLLRPNLPRSDGTPRSICPSPQNATARGCTMKDECVGLLVRGPAPDRPGTMYICVAKCKNSQKIFVISAWSTYHSQKAPIQRNAQGRSVN</sequence>
<comment type="caution">
    <text evidence="2">The sequence shown here is derived from an EMBL/GenBank/DDBJ whole genome shotgun (WGS) entry which is preliminary data.</text>
</comment>
<name>A0A9P7FCN5_9AGAM</name>
<evidence type="ECO:0000313" key="2">
    <source>
        <dbReference type="EMBL" id="KAG2114301.1"/>
    </source>
</evidence>
<dbReference type="Proteomes" id="UP000823399">
    <property type="component" value="Unassembled WGS sequence"/>
</dbReference>
<evidence type="ECO:0000313" key="3">
    <source>
        <dbReference type="Proteomes" id="UP000823399"/>
    </source>
</evidence>
<protein>
    <submittedName>
        <fullName evidence="2">Uncharacterized protein</fullName>
    </submittedName>
</protein>